<evidence type="ECO:0000259" key="5">
    <source>
        <dbReference type="PROSITE" id="PS51387"/>
    </source>
</evidence>
<dbReference type="InterPro" id="IPR016166">
    <property type="entry name" value="FAD-bd_PCMH"/>
</dbReference>
<dbReference type="Proteomes" id="UP001201397">
    <property type="component" value="Unassembled WGS sequence"/>
</dbReference>
<proteinExistence type="inferred from homology"/>
<dbReference type="InterPro" id="IPR051264">
    <property type="entry name" value="FAD-oxidored/transferase_4"/>
</dbReference>
<dbReference type="AlphaFoldDB" id="A0AAW5AP58"/>
<dbReference type="FunFam" id="1.10.45.10:FF:000001">
    <property type="entry name" value="D-lactate dehydrogenase mitochondrial"/>
    <property type="match status" value="1"/>
</dbReference>
<keyword evidence="3" id="KW-0285">Flavoprotein</keyword>
<evidence type="ECO:0000256" key="3">
    <source>
        <dbReference type="ARBA" id="ARBA00022630"/>
    </source>
</evidence>
<name>A0AAW5AP58_9NEIS</name>
<evidence type="ECO:0000313" key="7">
    <source>
        <dbReference type="Proteomes" id="UP001201397"/>
    </source>
</evidence>
<dbReference type="RefSeq" id="WP_237093115.1">
    <property type="nucleotide sequence ID" value="NZ_JAKKDL010000011.1"/>
</dbReference>
<dbReference type="PANTHER" id="PTHR43716:SF2">
    <property type="entry name" value="BLL6224 PROTEIN"/>
    <property type="match status" value="1"/>
</dbReference>
<comment type="cofactor">
    <cofactor evidence="1">
        <name>FAD</name>
        <dbReference type="ChEBI" id="CHEBI:57692"/>
    </cofactor>
</comment>
<dbReference type="InterPro" id="IPR004113">
    <property type="entry name" value="FAD-bd_oxidored_4_C"/>
</dbReference>
<dbReference type="InterPro" id="IPR016164">
    <property type="entry name" value="FAD-linked_Oxase-like_C"/>
</dbReference>
<dbReference type="GO" id="GO:0003824">
    <property type="term" value="F:catalytic activity"/>
    <property type="evidence" value="ECO:0007669"/>
    <property type="project" value="InterPro"/>
</dbReference>
<feature type="domain" description="FAD-binding PCMH-type" evidence="5">
    <location>
        <begin position="32"/>
        <end position="210"/>
    </location>
</feature>
<evidence type="ECO:0000313" key="6">
    <source>
        <dbReference type="EMBL" id="MCF7530226.1"/>
    </source>
</evidence>
<dbReference type="InterPro" id="IPR016169">
    <property type="entry name" value="FAD-bd_PCMH_sub2"/>
</dbReference>
<evidence type="ECO:0000256" key="1">
    <source>
        <dbReference type="ARBA" id="ARBA00001974"/>
    </source>
</evidence>
<sequence length="463" mass="50547">MPADLNAFHSFLKPSEILSLSDVQLADQRRRFTAAPDMVLQPHSVESVQKIMRHCFEQKIPVTPQGGNTGLCGAAVAQGGVLLNLSRLNRIREVNLADNSITVEAGCILQHVQEAADRADRLFPLSLASEGSCQIGGNIACNAGGLNVLRYGSMRDLVLGLETVLPDGTLVSHLHPLHKNTTGYDLRHLFIGSEGTLGVITAATLKLFAKPQTTATAWVGVDSIDDAVSLLTDVQTHFAERLCSFELISRFALSLSSGFLQTQQPTDAEWHILLELTDSLPDSGLHDALAEFLFEHGRENCILAQSEQERQTLWALRENISAAQRDLGTSIKHDIAVPIGEVAGFVHHCAADLVQQFPDIKIVCFGHLGDGSLHYNTFLPNIVSNEVYAYEDAVNQAVYRQVLNHHGTIAAEHGIGMIKKHWLNAVRHPAELSLMRAVKAHLDPHNIMNPGKLLPDIVNSLSK</sequence>
<evidence type="ECO:0000256" key="2">
    <source>
        <dbReference type="ARBA" id="ARBA00008000"/>
    </source>
</evidence>
<dbReference type="GO" id="GO:0022904">
    <property type="term" value="P:respiratory electron transport chain"/>
    <property type="evidence" value="ECO:0007669"/>
    <property type="project" value="TreeGrafter"/>
</dbReference>
<dbReference type="Gene3D" id="3.30.70.2190">
    <property type="match status" value="1"/>
</dbReference>
<comment type="caution">
    <text evidence="6">The sequence shown here is derived from an EMBL/GenBank/DDBJ whole genome shotgun (WGS) entry which is preliminary data.</text>
</comment>
<dbReference type="InterPro" id="IPR016167">
    <property type="entry name" value="FAD-bd_PCMH_sub1"/>
</dbReference>
<comment type="similarity">
    <text evidence="2">Belongs to the FAD-binding oxidoreductase/transferase type 4 family.</text>
</comment>
<dbReference type="SUPFAM" id="SSF55103">
    <property type="entry name" value="FAD-linked oxidases, C-terminal domain"/>
    <property type="match status" value="1"/>
</dbReference>
<dbReference type="EMBL" id="JAKKDL010000011">
    <property type="protein sequence ID" value="MCF7530226.1"/>
    <property type="molecule type" value="Genomic_DNA"/>
</dbReference>
<dbReference type="PANTHER" id="PTHR43716">
    <property type="entry name" value="D-2-HYDROXYGLUTARATE DEHYDROGENASE, MITOCHONDRIAL"/>
    <property type="match status" value="1"/>
</dbReference>
<dbReference type="Pfam" id="PF02913">
    <property type="entry name" value="FAD-oxidase_C"/>
    <property type="match status" value="1"/>
</dbReference>
<keyword evidence="4" id="KW-0274">FAD</keyword>
<organism evidence="6 7">
    <name type="scientific">Neisseria lisongii</name>
    <dbReference type="NCBI Taxonomy" id="2912188"/>
    <lineage>
        <taxon>Bacteria</taxon>
        <taxon>Pseudomonadati</taxon>
        <taxon>Pseudomonadota</taxon>
        <taxon>Betaproteobacteria</taxon>
        <taxon>Neisseriales</taxon>
        <taxon>Neisseriaceae</taxon>
        <taxon>Neisseria</taxon>
    </lineage>
</organism>
<reference evidence="6" key="1">
    <citation type="submission" date="2022-01" db="EMBL/GenBank/DDBJ databases">
        <title>Neisseria sp. ZJ104.</title>
        <authorList>
            <person name="Yang C."/>
        </authorList>
    </citation>
    <scope>NUCLEOTIDE SEQUENCE</scope>
    <source>
        <strain evidence="6">ZJ104</strain>
    </source>
</reference>
<gene>
    <name evidence="6" type="ORF">L4H06_08315</name>
</gene>
<dbReference type="SUPFAM" id="SSF56176">
    <property type="entry name" value="FAD-binding/transporter-associated domain-like"/>
    <property type="match status" value="1"/>
</dbReference>
<dbReference type="Gene3D" id="1.10.45.10">
    <property type="entry name" value="Vanillyl-alcohol Oxidase, Chain A, domain 4"/>
    <property type="match status" value="1"/>
</dbReference>
<dbReference type="InterPro" id="IPR006094">
    <property type="entry name" value="Oxid_FAD_bind_N"/>
</dbReference>
<dbReference type="Pfam" id="PF01565">
    <property type="entry name" value="FAD_binding_4"/>
    <property type="match status" value="1"/>
</dbReference>
<dbReference type="InterPro" id="IPR016171">
    <property type="entry name" value="Vanillyl_alc_oxidase_C-sub2"/>
</dbReference>
<dbReference type="Gene3D" id="3.30.465.10">
    <property type="match status" value="1"/>
</dbReference>
<dbReference type="Gene3D" id="3.30.43.10">
    <property type="entry name" value="Uridine Diphospho-n-acetylenolpyruvylglucosamine Reductase, domain 2"/>
    <property type="match status" value="1"/>
</dbReference>
<accession>A0AAW5AP58</accession>
<evidence type="ECO:0000256" key="4">
    <source>
        <dbReference type="ARBA" id="ARBA00022827"/>
    </source>
</evidence>
<protein>
    <submittedName>
        <fullName evidence="6">FAD-binding oxidoreductase</fullName>
    </submittedName>
</protein>
<dbReference type="InterPro" id="IPR036318">
    <property type="entry name" value="FAD-bd_PCMH-like_sf"/>
</dbReference>
<dbReference type="PROSITE" id="PS51387">
    <property type="entry name" value="FAD_PCMH"/>
    <property type="match status" value="1"/>
</dbReference>
<dbReference type="Gene3D" id="3.30.70.2740">
    <property type="match status" value="1"/>
</dbReference>
<dbReference type="GO" id="GO:0071949">
    <property type="term" value="F:FAD binding"/>
    <property type="evidence" value="ECO:0007669"/>
    <property type="project" value="InterPro"/>
</dbReference>